<dbReference type="PANTHER" id="PTHR41313">
    <property type="entry name" value="ADENINE-SPECIFIC METHYLTRANSFERASE"/>
    <property type="match status" value="1"/>
</dbReference>
<accession>A0A2H3KSI4</accession>
<dbReference type="SUPFAM" id="SSF53335">
    <property type="entry name" value="S-adenosyl-L-methionine-dependent methyltransferases"/>
    <property type="match status" value="1"/>
</dbReference>
<evidence type="ECO:0000313" key="4">
    <source>
        <dbReference type="Proteomes" id="UP000220922"/>
    </source>
</evidence>
<proteinExistence type="predicted"/>
<dbReference type="InterPro" id="IPR018247">
    <property type="entry name" value="EF_Hand_1_Ca_BS"/>
</dbReference>
<dbReference type="RefSeq" id="WP_172451243.1">
    <property type="nucleotide sequence ID" value="NZ_LYXE01000179.1"/>
</dbReference>
<feature type="region of interest" description="Disordered" evidence="1">
    <location>
        <begin position="1724"/>
        <end position="1743"/>
    </location>
</feature>
<feature type="domain" description="Helicase C-terminal" evidence="2">
    <location>
        <begin position="1251"/>
        <end position="1420"/>
    </location>
</feature>
<dbReference type="PROSITE" id="PS00018">
    <property type="entry name" value="EF_HAND_1"/>
    <property type="match status" value="1"/>
</dbReference>
<dbReference type="Gene3D" id="3.40.50.150">
    <property type="entry name" value="Vaccinia Virus protein VP39"/>
    <property type="match status" value="1"/>
</dbReference>
<gene>
    <name evidence="3" type="ORF">A9Q02_20250</name>
</gene>
<comment type="caution">
    <text evidence="3">The sequence shown here is derived from an EMBL/GenBank/DDBJ whole genome shotgun (WGS) entry which is preliminary data.</text>
</comment>
<dbReference type="InterPro" id="IPR027417">
    <property type="entry name" value="P-loop_NTPase"/>
</dbReference>
<evidence type="ECO:0000313" key="3">
    <source>
        <dbReference type="EMBL" id="PDV96812.1"/>
    </source>
</evidence>
<dbReference type="SUPFAM" id="SSF52540">
    <property type="entry name" value="P-loop containing nucleoside triphosphate hydrolases"/>
    <property type="match status" value="2"/>
</dbReference>
<feature type="compositionally biased region" description="Low complexity" evidence="1">
    <location>
        <begin position="1729"/>
        <end position="1743"/>
    </location>
</feature>
<reference evidence="3 4" key="1">
    <citation type="submission" date="2016-05" db="EMBL/GenBank/DDBJ databases">
        <authorList>
            <person name="Lavstsen T."/>
            <person name="Jespersen J.S."/>
        </authorList>
    </citation>
    <scope>NUCLEOTIDE SEQUENCE [LARGE SCALE GENOMIC DNA]</scope>
    <source>
        <strain evidence="3 4">B7-9</strain>
    </source>
</reference>
<feature type="region of interest" description="Disordered" evidence="1">
    <location>
        <begin position="1772"/>
        <end position="1795"/>
    </location>
</feature>
<dbReference type="InterPro" id="IPR014001">
    <property type="entry name" value="Helicase_ATP-bd"/>
</dbReference>
<sequence>MVERNRFLTLTPEEVTFTGPQDRFQKNLAALKLLHTLATTGREPSLEERRILAHFSAFGESAHLNRLFRYDQAQRRYVLASSYQPFLTEEDGHHLRKAALTAFYTPLDLVSVIWQALLHLGLGALDRPHILEPTAGIGHFIAAMPADLRARSAITAVECDPLAARIFGYLHPDVTLHGGSRLEEVTLPSQSFDLVLSNVPFGHKPVNDPTLPAELRRTLHDYVLAKAMTLVRPGGLVVVLTSWGTLDKQTTTVRTALAAEATLLGAWRLPNGIFAATSGSTSAADLLFFQKRSTAEPFSAANHTPTWLTTAAAPYPRTQARGGLTTGSRVTKVFPTTTDLSTVEVNVNRYWLAHPDHVLGDATIIPSDGSLWLQVQARNKLIPTLAQHYPRVLPQDVLTPPNAATGCDLPDPTPSLTSEAITRRTAPLPLAVPAGSSAATQAHVLALIELYNTAKTLLRVELAGAPEAEVVAARAELNQRYDTLVAQYGVIHDQRTTRLLRNAPELQFLLALEQHPRTGASGRWFAEKAPIFSQRTVRPLEALAAQPLAPLAAMLRCLDERGTLDLPFIAILSGRSEAQVLDDLGERIYRLPGTTTYELAEVYLSGPVVTKLREARAWAERDPTFQRHVAALSAVQPTPLGPQDIHLNLNAFWLPDEVMTAFLKHILPAWTGAAWYDHACSEWRVSDPDQAGARAVDASSRWGTPRANAMTILHASLRGRPITVYDTVSLGARDKRVLNPAETVAAQEKQHALATAFQDWVWQDPDRAQALCRTYNDRFNAIRLRTYDGSHLSFPGINTQLLRHGDLSDDQKNAVWQILQSPSTLVGFAVGGGKTFTAIAAAVEARRMGRCAKAMAVVPNTLVGQWATEARRLYPGLKVLALAPEEMTKHRRGIVLSRVATGDWDLIVIAHTSFTLLPIGSEVLHAFLDHESGRLRTYLEEQRATAVTPEEKRSLKQIEDMCGKLTDRLLGMAAAIDRDSSRTITWEELGIDMLIVDEAQAFKNLYTPTRLAQLAGVPTQHVQRSLDMRIKTWDLLRRQQKVVFLTATPIMNAISEAYVMQLYLQEQQLTQAGIHHFDEWVSLYAQPVTAFEMKPDGSGFRMHTRLAQFINVPELTTMWRQVLTIRTKAQLGLPEPRLVTGKPITVVVPPSPALQRFVQRLGERAEAVRMGQVDPTVDNLLRIVSDGRLAGLDLRLVLQQAPRQQHTKIAALVANVAHLYHTFAAASATQLVFCDIATPKGTANQREPVTRLTTDTSLPEGQAGSAEVVTREERWLSHFVYHEIRDGLVQAGVPHAQIALIHAYQTRAQREELGAAMNAGRIRVLIGSTAMMSTGLNVQQRLLALHNLDCPWRPGDLEQRHGRILRQGNQWPEVFIFSYVTEGSFDGYLWQTIERKARFITQALTGELTARTMEDTADMVLSAAEVKGLASGNPQIQRKVQLEIELARLERIRRVWYDTKYQLQCDQASLDATIAADQRRLTHWQQADAARDAHPSKPFRAKVRTAVDDSTLQTFTRRDEAADAMTKLLSPSNQAVANKQQARQIVVAHYRGVQVVAQLHPVFGVSMSVWVTCPATTASAEPATVHLDAVIATTGTGLWQSIDYLLTHAPDTIARIEARIARAQLRRSNISAEQARDATWDGQSAYARAAAELSAINTAISAASEATTEAAPPAATTEPTESAVPQWREELLALAQAGRGSASWATSTMPHVPLAPAALAWMEEEADRQAQQASTAATSTTDAPAAITTANGLMSTTLRARAYGGHAILLSEASPPEQPSLGDPPTGHPEQLPLW</sequence>
<dbReference type="SMART" id="SM00490">
    <property type="entry name" value="HELICc"/>
    <property type="match status" value="1"/>
</dbReference>
<evidence type="ECO:0000256" key="1">
    <source>
        <dbReference type="SAM" id="MobiDB-lite"/>
    </source>
</evidence>
<organism evidence="3 4">
    <name type="scientific">Candidatus Chloroploca asiatica</name>
    <dbReference type="NCBI Taxonomy" id="1506545"/>
    <lineage>
        <taxon>Bacteria</taxon>
        <taxon>Bacillati</taxon>
        <taxon>Chloroflexota</taxon>
        <taxon>Chloroflexia</taxon>
        <taxon>Chloroflexales</taxon>
        <taxon>Chloroflexineae</taxon>
        <taxon>Oscillochloridaceae</taxon>
        <taxon>Candidatus Chloroploca</taxon>
    </lineage>
</organism>
<keyword evidence="4" id="KW-1185">Reference proteome</keyword>
<dbReference type="Pfam" id="PF00271">
    <property type="entry name" value="Helicase_C"/>
    <property type="match status" value="1"/>
</dbReference>
<dbReference type="InterPro" id="IPR001650">
    <property type="entry name" value="Helicase_C-like"/>
</dbReference>
<dbReference type="InterPro" id="IPR029063">
    <property type="entry name" value="SAM-dependent_MTases_sf"/>
</dbReference>
<dbReference type="EMBL" id="LYXE01000179">
    <property type="protein sequence ID" value="PDV96812.1"/>
    <property type="molecule type" value="Genomic_DNA"/>
</dbReference>
<feature type="region of interest" description="Disordered" evidence="1">
    <location>
        <begin position="1245"/>
        <end position="1264"/>
    </location>
</feature>
<dbReference type="PRINTS" id="PR00507">
    <property type="entry name" value="N12N6MTFRASE"/>
</dbReference>
<protein>
    <recommendedName>
        <fullName evidence="2">Helicase C-terminal domain-containing protein</fullName>
    </recommendedName>
</protein>
<feature type="compositionally biased region" description="Polar residues" evidence="1">
    <location>
        <begin position="1245"/>
        <end position="1259"/>
    </location>
</feature>
<name>A0A2H3KSI4_9CHLR</name>
<dbReference type="CDD" id="cd02440">
    <property type="entry name" value="AdoMet_MTases"/>
    <property type="match status" value="1"/>
</dbReference>
<dbReference type="PROSITE" id="PS51194">
    <property type="entry name" value="HELICASE_CTER"/>
    <property type="match status" value="1"/>
</dbReference>
<dbReference type="Proteomes" id="UP000220922">
    <property type="component" value="Unassembled WGS sequence"/>
</dbReference>
<feature type="region of interest" description="Disordered" evidence="1">
    <location>
        <begin position="1664"/>
        <end position="1684"/>
    </location>
</feature>
<dbReference type="Gene3D" id="3.40.50.300">
    <property type="entry name" value="P-loop containing nucleotide triphosphate hydrolases"/>
    <property type="match status" value="2"/>
</dbReference>
<evidence type="ECO:0000259" key="2">
    <source>
        <dbReference type="PROSITE" id="PS51194"/>
    </source>
</evidence>
<dbReference type="InterPro" id="IPR052933">
    <property type="entry name" value="DNA_Protect_Modify"/>
</dbReference>
<dbReference type="PANTHER" id="PTHR41313:SF1">
    <property type="entry name" value="DNA METHYLASE ADENINE-SPECIFIC DOMAIN-CONTAINING PROTEIN"/>
    <property type="match status" value="1"/>
</dbReference>
<feature type="compositionally biased region" description="Low complexity" evidence="1">
    <location>
        <begin position="1664"/>
        <end position="1683"/>
    </location>
</feature>
<dbReference type="SMART" id="SM00487">
    <property type="entry name" value="DEXDc"/>
    <property type="match status" value="1"/>
</dbReference>